<comment type="caution">
    <text evidence="1">The sequence shown here is derived from an EMBL/GenBank/DDBJ whole genome shotgun (WGS) entry which is preliminary data.</text>
</comment>
<reference evidence="1 2" key="1">
    <citation type="submission" date="2019-07" db="EMBL/GenBank/DDBJ databases">
        <title>Draft genome assembly of a fouling barnacle, Amphibalanus amphitrite (Darwin, 1854): The first reference genome for Thecostraca.</title>
        <authorList>
            <person name="Kim W."/>
        </authorList>
    </citation>
    <scope>NUCLEOTIDE SEQUENCE [LARGE SCALE GENOMIC DNA]</scope>
    <source>
        <strain evidence="1">SNU_AA5</strain>
        <tissue evidence="1">Soma without cirri and trophi</tissue>
    </source>
</reference>
<dbReference type="OrthoDB" id="6618337at2759"/>
<dbReference type="Proteomes" id="UP000440578">
    <property type="component" value="Unassembled WGS sequence"/>
</dbReference>
<dbReference type="EMBL" id="VIIS01000281">
    <property type="protein sequence ID" value="KAF0310936.1"/>
    <property type="molecule type" value="Genomic_DNA"/>
</dbReference>
<organism evidence="1 2">
    <name type="scientific">Amphibalanus amphitrite</name>
    <name type="common">Striped barnacle</name>
    <name type="synonym">Balanus amphitrite</name>
    <dbReference type="NCBI Taxonomy" id="1232801"/>
    <lineage>
        <taxon>Eukaryota</taxon>
        <taxon>Metazoa</taxon>
        <taxon>Ecdysozoa</taxon>
        <taxon>Arthropoda</taxon>
        <taxon>Crustacea</taxon>
        <taxon>Multicrustacea</taxon>
        <taxon>Cirripedia</taxon>
        <taxon>Thoracica</taxon>
        <taxon>Thoracicalcarea</taxon>
        <taxon>Balanomorpha</taxon>
        <taxon>Balanoidea</taxon>
        <taxon>Balanidae</taxon>
        <taxon>Amphibalaninae</taxon>
        <taxon>Amphibalanus</taxon>
    </lineage>
</organism>
<gene>
    <name evidence="1" type="ORF">FJT64_001868</name>
</gene>
<sequence length="87" mass="9858">MEMTDVREDLAALRREVASLSKVVAGAVVRLEQAVIEERTTRQTVVEDLRQEVRRRAAPSGRPQSEGVAKLRHLKTVQRFTYDVIGQ</sequence>
<keyword evidence="2" id="KW-1185">Reference proteome</keyword>
<protein>
    <submittedName>
        <fullName evidence="1">Uncharacterized protein</fullName>
    </submittedName>
</protein>
<accession>A0A6A4WTS8</accession>
<evidence type="ECO:0000313" key="2">
    <source>
        <dbReference type="Proteomes" id="UP000440578"/>
    </source>
</evidence>
<proteinExistence type="predicted"/>
<dbReference type="AlphaFoldDB" id="A0A6A4WTS8"/>
<name>A0A6A4WTS8_AMPAM</name>
<evidence type="ECO:0000313" key="1">
    <source>
        <dbReference type="EMBL" id="KAF0310936.1"/>
    </source>
</evidence>